<gene>
    <name evidence="5" type="ORF">GCM10010151_34120</name>
</gene>
<sequence>MDKQDRRRRPTISDVAAAAGVSPKTVSRVINNEPGVRAELADQVLAAISKLGFRRNTMASSLRSGRQTATIGLIIEDLANPFYSTIAATVANVARAHDTHLITVSSEEDPDLEQRQFLQLCQRRVDGMIIVPAGSDHSYTRSEVEMGMRMVFLDRPPSGILADSVVIDNAAGARSGIMSLLEDGHRRIGVVIDSPVIYTARERLAGVRSALAEAGIPYDDALVKVGVTNPEEAAHAIATMLDGVDPPTAFFTGNNRSTIGAIQELYRRDSDAALLGFDDFELATLMPRPLTVIAYDVQELGRAAARRLFERIGGDTSWPSETVIPTHLVQRGVQLLKS</sequence>
<protein>
    <submittedName>
        <fullName evidence="5">LacI family DNA-binding transcriptional regulator</fullName>
    </submittedName>
</protein>
<feature type="domain" description="HTH lacI-type" evidence="4">
    <location>
        <begin position="10"/>
        <end position="64"/>
    </location>
</feature>
<evidence type="ECO:0000256" key="2">
    <source>
        <dbReference type="ARBA" id="ARBA00023125"/>
    </source>
</evidence>
<organism evidence="5 6">
    <name type="scientific">Actinoallomurus spadix</name>
    <dbReference type="NCBI Taxonomy" id="79912"/>
    <lineage>
        <taxon>Bacteria</taxon>
        <taxon>Bacillati</taxon>
        <taxon>Actinomycetota</taxon>
        <taxon>Actinomycetes</taxon>
        <taxon>Streptosporangiales</taxon>
        <taxon>Thermomonosporaceae</taxon>
        <taxon>Actinoallomurus</taxon>
    </lineage>
</organism>
<dbReference type="SUPFAM" id="SSF47413">
    <property type="entry name" value="lambda repressor-like DNA-binding domains"/>
    <property type="match status" value="1"/>
</dbReference>
<dbReference type="InterPro" id="IPR001761">
    <property type="entry name" value="Peripla_BP/Lac1_sug-bd_dom"/>
</dbReference>
<dbReference type="Pfam" id="PF00532">
    <property type="entry name" value="Peripla_BP_1"/>
    <property type="match status" value="1"/>
</dbReference>
<name>A0ABP3GFF5_9ACTN</name>
<dbReference type="Gene3D" id="3.40.50.2300">
    <property type="match status" value="2"/>
</dbReference>
<dbReference type="PROSITE" id="PS50932">
    <property type="entry name" value="HTH_LACI_2"/>
    <property type="match status" value="1"/>
</dbReference>
<dbReference type="PANTHER" id="PTHR30146:SF109">
    <property type="entry name" value="HTH-TYPE TRANSCRIPTIONAL REGULATOR GALS"/>
    <property type="match status" value="1"/>
</dbReference>
<comment type="caution">
    <text evidence="5">The sequence shown here is derived from an EMBL/GenBank/DDBJ whole genome shotgun (WGS) entry which is preliminary data.</text>
</comment>
<dbReference type="Proteomes" id="UP001501822">
    <property type="component" value="Unassembled WGS sequence"/>
</dbReference>
<keyword evidence="2 5" id="KW-0238">DNA-binding</keyword>
<dbReference type="CDD" id="cd06267">
    <property type="entry name" value="PBP1_LacI_sugar_binding-like"/>
    <property type="match status" value="1"/>
</dbReference>
<evidence type="ECO:0000313" key="5">
    <source>
        <dbReference type="EMBL" id="GAA0341743.1"/>
    </source>
</evidence>
<dbReference type="PROSITE" id="PS00356">
    <property type="entry name" value="HTH_LACI_1"/>
    <property type="match status" value="1"/>
</dbReference>
<dbReference type="InterPro" id="IPR000843">
    <property type="entry name" value="HTH_LacI"/>
</dbReference>
<dbReference type="PANTHER" id="PTHR30146">
    <property type="entry name" value="LACI-RELATED TRANSCRIPTIONAL REPRESSOR"/>
    <property type="match status" value="1"/>
</dbReference>
<dbReference type="EMBL" id="BAAABM010000029">
    <property type="protein sequence ID" value="GAA0341743.1"/>
    <property type="molecule type" value="Genomic_DNA"/>
</dbReference>
<evidence type="ECO:0000313" key="6">
    <source>
        <dbReference type="Proteomes" id="UP001501822"/>
    </source>
</evidence>
<dbReference type="InterPro" id="IPR010982">
    <property type="entry name" value="Lambda_DNA-bd_dom_sf"/>
</dbReference>
<keyword evidence="6" id="KW-1185">Reference proteome</keyword>
<evidence type="ECO:0000256" key="1">
    <source>
        <dbReference type="ARBA" id="ARBA00023015"/>
    </source>
</evidence>
<dbReference type="Pfam" id="PF00356">
    <property type="entry name" value="LacI"/>
    <property type="match status" value="1"/>
</dbReference>
<evidence type="ECO:0000259" key="4">
    <source>
        <dbReference type="PROSITE" id="PS50932"/>
    </source>
</evidence>
<keyword evidence="1" id="KW-0805">Transcription regulation</keyword>
<accession>A0ABP3GFF5</accession>
<proteinExistence type="predicted"/>
<reference evidence="6" key="1">
    <citation type="journal article" date="2019" name="Int. J. Syst. Evol. Microbiol.">
        <title>The Global Catalogue of Microorganisms (GCM) 10K type strain sequencing project: providing services to taxonomists for standard genome sequencing and annotation.</title>
        <authorList>
            <consortium name="The Broad Institute Genomics Platform"/>
            <consortium name="The Broad Institute Genome Sequencing Center for Infectious Disease"/>
            <person name="Wu L."/>
            <person name="Ma J."/>
        </authorList>
    </citation>
    <scope>NUCLEOTIDE SEQUENCE [LARGE SCALE GENOMIC DNA]</scope>
    <source>
        <strain evidence="6">JCM 3146</strain>
    </source>
</reference>
<dbReference type="GO" id="GO:0003677">
    <property type="term" value="F:DNA binding"/>
    <property type="evidence" value="ECO:0007669"/>
    <property type="project" value="UniProtKB-KW"/>
</dbReference>
<evidence type="ECO:0000256" key="3">
    <source>
        <dbReference type="ARBA" id="ARBA00023163"/>
    </source>
</evidence>
<dbReference type="Gene3D" id="1.10.260.40">
    <property type="entry name" value="lambda repressor-like DNA-binding domains"/>
    <property type="match status" value="1"/>
</dbReference>
<keyword evidence="3" id="KW-0804">Transcription</keyword>
<dbReference type="InterPro" id="IPR028082">
    <property type="entry name" value="Peripla_BP_I"/>
</dbReference>
<dbReference type="PRINTS" id="PR00036">
    <property type="entry name" value="HTHLACI"/>
</dbReference>
<dbReference type="SUPFAM" id="SSF53822">
    <property type="entry name" value="Periplasmic binding protein-like I"/>
    <property type="match status" value="1"/>
</dbReference>
<dbReference type="SMART" id="SM00354">
    <property type="entry name" value="HTH_LACI"/>
    <property type="match status" value="1"/>
</dbReference>
<dbReference type="CDD" id="cd01392">
    <property type="entry name" value="HTH_LacI"/>
    <property type="match status" value="1"/>
</dbReference>
<dbReference type="RefSeq" id="WP_252798640.1">
    <property type="nucleotide sequence ID" value="NZ_BAAABM010000029.1"/>
</dbReference>